<proteinExistence type="predicted"/>
<dbReference type="WBParaSite" id="GPUH_0001010601-mRNA-1">
    <property type="protein sequence ID" value="GPUH_0001010601-mRNA-1"/>
    <property type="gene ID" value="GPUH_0001010601"/>
</dbReference>
<evidence type="ECO:0000313" key="4">
    <source>
        <dbReference type="WBParaSite" id="GPUH_0001010601-mRNA-1"/>
    </source>
</evidence>
<evidence type="ECO:0000313" key="3">
    <source>
        <dbReference type="Proteomes" id="UP000271098"/>
    </source>
</evidence>
<dbReference type="Proteomes" id="UP000271098">
    <property type="component" value="Unassembled WGS sequence"/>
</dbReference>
<protein>
    <submittedName>
        <fullName evidence="4">Dimer_Tnp_hAT domain-containing protein</fullName>
    </submittedName>
</protein>
<dbReference type="EMBL" id="UYRT01077849">
    <property type="protein sequence ID" value="VDN16976.1"/>
    <property type="molecule type" value="Genomic_DNA"/>
</dbReference>
<dbReference type="AlphaFoldDB" id="A0A183DN02"/>
<accession>A0A183DN02</accession>
<feature type="region of interest" description="Disordered" evidence="1">
    <location>
        <begin position="97"/>
        <end position="138"/>
    </location>
</feature>
<gene>
    <name evidence="2" type="ORF">GPUH_LOCUS10093</name>
</gene>
<organism evidence="4">
    <name type="scientific">Gongylonema pulchrum</name>
    <dbReference type="NCBI Taxonomy" id="637853"/>
    <lineage>
        <taxon>Eukaryota</taxon>
        <taxon>Metazoa</taxon>
        <taxon>Ecdysozoa</taxon>
        <taxon>Nematoda</taxon>
        <taxon>Chromadorea</taxon>
        <taxon>Rhabditida</taxon>
        <taxon>Spirurina</taxon>
        <taxon>Spiruromorpha</taxon>
        <taxon>Spiruroidea</taxon>
        <taxon>Gongylonematidae</taxon>
        <taxon>Gongylonema</taxon>
    </lineage>
</organism>
<reference evidence="4" key="1">
    <citation type="submission" date="2016-06" db="UniProtKB">
        <authorList>
            <consortium name="WormBaseParasite"/>
        </authorList>
    </citation>
    <scope>IDENTIFICATION</scope>
</reference>
<sequence>MRSINARRMVAAFPYKFTAYRKGGFWYRYLTLSAIRQARMLKFYWNSVRSCGVRKAAFTHADASHKDLANFRLQERMIASEMLVNITTWINRGLGDDDDNDTNDADDNRDASGGDDGGRAVNVLEFDPGGGTNRGVRANGRGRKGGVCWASSVVLEK</sequence>
<keyword evidence="3" id="KW-1185">Reference proteome</keyword>
<evidence type="ECO:0000313" key="2">
    <source>
        <dbReference type="EMBL" id="VDN16976.1"/>
    </source>
</evidence>
<evidence type="ECO:0000256" key="1">
    <source>
        <dbReference type="SAM" id="MobiDB-lite"/>
    </source>
</evidence>
<reference evidence="2 3" key="2">
    <citation type="submission" date="2018-11" db="EMBL/GenBank/DDBJ databases">
        <authorList>
            <consortium name="Pathogen Informatics"/>
        </authorList>
    </citation>
    <scope>NUCLEOTIDE SEQUENCE [LARGE SCALE GENOMIC DNA]</scope>
</reference>
<name>A0A183DN02_9BILA</name>
<feature type="compositionally biased region" description="Basic and acidic residues" evidence="1">
    <location>
        <begin position="106"/>
        <end position="118"/>
    </location>
</feature>